<evidence type="ECO:0000313" key="1">
    <source>
        <dbReference type="EMBL" id="KAG0442961.1"/>
    </source>
</evidence>
<sequence>IMEATTLVAFCVVQIFLACSQNIAQDIVSTKSGDVRGISLRTTTGQLRAFLGIPYAEPPVGDLRFKKPERKQPWNYVYNATSLPKMCPQPDVYLNKYYYVNTKNAVSEDCLYLNVYVPITNRPLAPVLVYIHGGGFIFGGISMNITDTTELSVRGDLITVAIAYRLGAFGFLRTNLEEVPGNMGLYDQALAIRWVKDNIEFFGGDPNKITLMGQSAGSISIGMHLMSPRSRGLFHRAIMQSGSPFTRIVINNYDKARSAARKLAEALSCETENQTFKTAPQKVIRCLRSKNASDIIDATEGFSSGGLHAFYPLFGEALVPEGPLAALGAGHLPAVDVLGGVTESEGDFFVYHFLRPYVDFSTTKGITKRKVMQFLRIFLTGTIDGDTEPILDRYFSDVDENDSTEAFRVGSDIIGHLQLSCPTLEFAKGLQRLNNSVYMYKLTVRPSFGDWPKWVRTTHGDDIFFSLGSMYKVADNFTADDVKAADNMIHIISTFSKTGIPETLEQLPWPKFQDKGQFMDLSVEGYRPKKGILRSESTWVPQGLEILVATSSDSIFFCRLARTRGGGNPSNKSIAVSPCL</sequence>
<keyword evidence="2" id="KW-1185">Reference proteome</keyword>
<protein>
    <submittedName>
        <fullName evidence="1">Uncharacterized protein</fullName>
    </submittedName>
</protein>
<dbReference type="Proteomes" id="UP000805193">
    <property type="component" value="Unassembled WGS sequence"/>
</dbReference>
<dbReference type="EMBL" id="JABSTQ010004041">
    <property type="protein sequence ID" value="KAG0442961.1"/>
    <property type="molecule type" value="Genomic_DNA"/>
</dbReference>
<proteinExistence type="predicted"/>
<name>A0AC60QX18_IXOPE</name>
<gene>
    <name evidence="1" type="ORF">HPB47_015439</name>
</gene>
<organism evidence="1 2">
    <name type="scientific">Ixodes persulcatus</name>
    <name type="common">Taiga tick</name>
    <dbReference type="NCBI Taxonomy" id="34615"/>
    <lineage>
        <taxon>Eukaryota</taxon>
        <taxon>Metazoa</taxon>
        <taxon>Ecdysozoa</taxon>
        <taxon>Arthropoda</taxon>
        <taxon>Chelicerata</taxon>
        <taxon>Arachnida</taxon>
        <taxon>Acari</taxon>
        <taxon>Parasitiformes</taxon>
        <taxon>Ixodida</taxon>
        <taxon>Ixodoidea</taxon>
        <taxon>Ixodidae</taxon>
        <taxon>Ixodinae</taxon>
        <taxon>Ixodes</taxon>
    </lineage>
</organism>
<reference evidence="1 2" key="1">
    <citation type="journal article" date="2020" name="Cell">
        <title>Large-Scale Comparative Analyses of Tick Genomes Elucidate Their Genetic Diversity and Vector Capacities.</title>
        <authorList>
            <consortium name="Tick Genome and Microbiome Consortium (TIGMIC)"/>
            <person name="Jia N."/>
            <person name="Wang J."/>
            <person name="Shi W."/>
            <person name="Du L."/>
            <person name="Sun Y."/>
            <person name="Zhan W."/>
            <person name="Jiang J.F."/>
            <person name="Wang Q."/>
            <person name="Zhang B."/>
            <person name="Ji P."/>
            <person name="Bell-Sakyi L."/>
            <person name="Cui X.M."/>
            <person name="Yuan T.T."/>
            <person name="Jiang B.G."/>
            <person name="Yang W.F."/>
            <person name="Lam T.T."/>
            <person name="Chang Q.C."/>
            <person name="Ding S.J."/>
            <person name="Wang X.J."/>
            <person name="Zhu J.G."/>
            <person name="Ruan X.D."/>
            <person name="Zhao L."/>
            <person name="Wei J.T."/>
            <person name="Ye R.Z."/>
            <person name="Que T.C."/>
            <person name="Du C.H."/>
            <person name="Zhou Y.H."/>
            <person name="Cheng J.X."/>
            <person name="Dai P.F."/>
            <person name="Guo W.B."/>
            <person name="Han X.H."/>
            <person name="Huang E.J."/>
            <person name="Li L.F."/>
            <person name="Wei W."/>
            <person name="Gao Y.C."/>
            <person name="Liu J.Z."/>
            <person name="Shao H.Z."/>
            <person name="Wang X."/>
            <person name="Wang C.C."/>
            <person name="Yang T.C."/>
            <person name="Huo Q.B."/>
            <person name="Li W."/>
            <person name="Chen H.Y."/>
            <person name="Chen S.E."/>
            <person name="Zhou L.G."/>
            <person name="Ni X.B."/>
            <person name="Tian J.H."/>
            <person name="Sheng Y."/>
            <person name="Liu T."/>
            <person name="Pan Y.S."/>
            <person name="Xia L.Y."/>
            <person name="Li J."/>
            <person name="Zhao F."/>
            <person name="Cao W.C."/>
        </authorList>
    </citation>
    <scope>NUCLEOTIDE SEQUENCE [LARGE SCALE GENOMIC DNA]</scope>
    <source>
        <strain evidence="1">Iper-2018</strain>
    </source>
</reference>
<evidence type="ECO:0000313" key="2">
    <source>
        <dbReference type="Proteomes" id="UP000805193"/>
    </source>
</evidence>
<accession>A0AC60QX18</accession>
<comment type="caution">
    <text evidence="1">The sequence shown here is derived from an EMBL/GenBank/DDBJ whole genome shotgun (WGS) entry which is preliminary data.</text>
</comment>
<feature type="non-terminal residue" evidence="1">
    <location>
        <position position="1"/>
    </location>
</feature>